<dbReference type="InParanoid" id="A0A024GV51"/>
<comment type="caution">
    <text evidence="1">The sequence shown here is derived from an EMBL/GenBank/DDBJ whole genome shotgun (WGS) entry which is preliminary data.</text>
</comment>
<sequence length="148" mass="16846">MRRNKYNRFRETEYHIAWMDILDVCMSSASLDKVLTLRKAQDMFKTCRQGNKPIGIIRVCDALTLVDSATPAVSICGIKQSYITLLGHYTVNLMIHCLYSKRMGFICSKAWVINGDIVNRGGSGVEMSLLLNLFKLQNLEAMYINQET</sequence>
<evidence type="ECO:0000313" key="2">
    <source>
        <dbReference type="Proteomes" id="UP000053237"/>
    </source>
</evidence>
<dbReference type="AlphaFoldDB" id="A0A024GV51"/>
<proteinExistence type="predicted"/>
<accession>A0A024GV51</accession>
<dbReference type="Proteomes" id="UP000053237">
    <property type="component" value="Unassembled WGS sequence"/>
</dbReference>
<reference evidence="1 2" key="1">
    <citation type="submission" date="2012-05" db="EMBL/GenBank/DDBJ databases">
        <title>Recombination and specialization in a pathogen metapopulation.</title>
        <authorList>
            <person name="Gardiner A."/>
            <person name="Kemen E."/>
            <person name="Schultz-Larsen T."/>
            <person name="MacLean D."/>
            <person name="Van Oosterhout C."/>
            <person name="Jones J.D.G."/>
        </authorList>
    </citation>
    <scope>NUCLEOTIDE SEQUENCE [LARGE SCALE GENOMIC DNA]</scope>
    <source>
        <strain evidence="1 2">Ac Nc2</strain>
    </source>
</reference>
<evidence type="ECO:0000313" key="1">
    <source>
        <dbReference type="EMBL" id="CCI50259.1"/>
    </source>
</evidence>
<protein>
    <submittedName>
        <fullName evidence="1">Uncharacterized protein</fullName>
    </submittedName>
</protein>
<name>A0A024GV51_9STRA</name>
<keyword evidence="2" id="KW-1185">Reference proteome</keyword>
<dbReference type="EMBL" id="CAIX01000438">
    <property type="protein sequence ID" value="CCI50259.1"/>
    <property type="molecule type" value="Genomic_DNA"/>
</dbReference>
<organism evidence="1 2">
    <name type="scientific">Albugo candida</name>
    <dbReference type="NCBI Taxonomy" id="65357"/>
    <lineage>
        <taxon>Eukaryota</taxon>
        <taxon>Sar</taxon>
        <taxon>Stramenopiles</taxon>
        <taxon>Oomycota</taxon>
        <taxon>Peronosporomycetes</taxon>
        <taxon>Albuginales</taxon>
        <taxon>Albuginaceae</taxon>
        <taxon>Albugo</taxon>
    </lineage>
</organism>
<gene>
    <name evidence="1" type="ORF">BN9_119070</name>
</gene>